<dbReference type="InterPro" id="IPR040612">
    <property type="entry name" value="ArsA_HSP20-like"/>
</dbReference>
<dbReference type="InParanoid" id="Q6KZR9"/>
<evidence type="ECO:0000259" key="13">
    <source>
        <dbReference type="Pfam" id="PF02374"/>
    </source>
</evidence>
<dbReference type="FunFam" id="3.40.50.300:FF:001801">
    <property type="entry name" value="Putative arsenical pump-driving ATPase"/>
    <property type="match status" value="1"/>
</dbReference>
<dbReference type="Gene3D" id="3.40.50.300">
    <property type="entry name" value="P-loop containing nucleotide triphosphate hydrolases"/>
    <property type="match status" value="1"/>
</dbReference>
<dbReference type="PATRIC" id="fig|263820.9.peg.1245"/>
<dbReference type="KEGG" id="pto:PTO1198"/>
<evidence type="ECO:0000256" key="9">
    <source>
        <dbReference type="ARBA" id="ARBA00074681"/>
    </source>
</evidence>
<evidence type="ECO:0000256" key="2">
    <source>
        <dbReference type="ARBA" id="ARBA00022741"/>
    </source>
</evidence>
<dbReference type="SUPFAM" id="SSF52540">
    <property type="entry name" value="P-loop containing nucleoside triphosphate hydrolases"/>
    <property type="match status" value="1"/>
</dbReference>
<dbReference type="GO" id="GO:0016887">
    <property type="term" value="F:ATP hydrolysis activity"/>
    <property type="evidence" value="ECO:0007669"/>
    <property type="project" value="InterPro"/>
</dbReference>
<organism evidence="15 16">
    <name type="scientific">Picrophilus torridus (strain ATCC 700027 / DSM 9790 / JCM 10055 / NBRC 100828 / KAW 2/3)</name>
    <dbReference type="NCBI Taxonomy" id="1122961"/>
    <lineage>
        <taxon>Archaea</taxon>
        <taxon>Methanobacteriati</taxon>
        <taxon>Thermoplasmatota</taxon>
        <taxon>Thermoplasmata</taxon>
        <taxon>Thermoplasmatales</taxon>
        <taxon>Picrophilaceae</taxon>
        <taxon>Picrophilus</taxon>
    </lineage>
</organism>
<dbReference type="NCBIfam" id="TIGR00345">
    <property type="entry name" value="GET3_arsA_TRC40"/>
    <property type="match status" value="1"/>
</dbReference>
<dbReference type="InterPro" id="IPR025723">
    <property type="entry name" value="ArsA/GET3_ATPase-like"/>
</dbReference>
<reference evidence="15 16" key="1">
    <citation type="journal article" date="2004" name="Proc. Natl. Acad. Sci. U.S.A.">
        <title>Genome sequence of Picrophilus torridus and its implications for life around pH 0.</title>
        <authorList>
            <person name="Futterer O."/>
            <person name="Angelov A."/>
            <person name="Liesegang H."/>
            <person name="Gottschalk G."/>
            <person name="Schleper C."/>
            <person name="Schepers B."/>
            <person name="Dock C."/>
            <person name="Antranikian G."/>
            <person name="Liebl W."/>
        </authorList>
    </citation>
    <scope>NUCLEOTIDE SEQUENCE [LARGE SCALE GENOMIC DNA]</scope>
    <source>
        <strain evidence="16">ATCC 700027 / DSM 9790 / JCM 10055 / NBRC 100828</strain>
    </source>
</reference>
<dbReference type="SUPFAM" id="SSF49764">
    <property type="entry name" value="HSP20-like chaperones"/>
    <property type="match status" value="1"/>
</dbReference>
<evidence type="ECO:0000256" key="12">
    <source>
        <dbReference type="ARBA" id="ARBA00080604"/>
    </source>
</evidence>
<evidence type="ECO:0000256" key="10">
    <source>
        <dbReference type="ARBA" id="ARBA00075317"/>
    </source>
</evidence>
<dbReference type="InterPro" id="IPR016300">
    <property type="entry name" value="ATPase_ArsA/GET3"/>
</dbReference>
<evidence type="ECO:0000256" key="5">
    <source>
        <dbReference type="ARBA" id="ARBA00022967"/>
    </source>
</evidence>
<feature type="domain" description="ArsA HSP20-like" evidence="14">
    <location>
        <begin position="324"/>
        <end position="384"/>
    </location>
</feature>
<dbReference type="GeneID" id="2844941"/>
<dbReference type="RefSeq" id="WP_011177999.1">
    <property type="nucleotide sequence ID" value="NC_005877.1"/>
</dbReference>
<evidence type="ECO:0000259" key="14">
    <source>
        <dbReference type="Pfam" id="PF17886"/>
    </source>
</evidence>
<evidence type="ECO:0000256" key="3">
    <source>
        <dbReference type="ARBA" id="ARBA00022840"/>
    </source>
</evidence>
<dbReference type="PANTHER" id="PTHR10803:SF3">
    <property type="entry name" value="ATPASE GET3"/>
    <property type="match status" value="1"/>
</dbReference>
<gene>
    <name evidence="15" type="ordered locus">PTO1198</name>
</gene>
<dbReference type="HOGENOM" id="CLU_040761_1_0_2"/>
<comment type="catalytic activity">
    <reaction evidence="6">
        <text>arsenite(in) + ATP + H2O = arsenite(out) + ADP + phosphate + H(+)</text>
        <dbReference type="Rhea" id="RHEA:11348"/>
        <dbReference type="ChEBI" id="CHEBI:15377"/>
        <dbReference type="ChEBI" id="CHEBI:15378"/>
        <dbReference type="ChEBI" id="CHEBI:29242"/>
        <dbReference type="ChEBI" id="CHEBI:30616"/>
        <dbReference type="ChEBI" id="CHEBI:43474"/>
        <dbReference type="ChEBI" id="CHEBI:456216"/>
        <dbReference type="EC" id="7.3.2.7"/>
    </reaction>
</comment>
<evidence type="ECO:0000313" key="15">
    <source>
        <dbReference type="EMBL" id="AAT43783.1"/>
    </source>
</evidence>
<sequence length="386" mass="43984">MSRVILYTGKGGVGKTSVAAATAAMISKNRKTLVMSTDPAHSLSDSLKFDIGSEPTKIEKNLYAQEININQAINQHWEDLKEYLTALFQYQGIDPISADEIAILPGFEEATYLLYINDYIKEDSFDTIIVDSAPTGESLRLLSFPEVMTWYMDKIFPIGRTAAKIARPLVRPFTGGMPLPSDRVFKSAETLYKDLLNIQEIMQNPEITSIRLVTNADHMSFNETKRAYTYLLLYGYPVDAVIVNKIYRDNTGDFFKAWRESQNEILNDINAAFGDIKIMRGYLMEREPLGVNELLKFGMELYDGEDPYNIFKHEKPYEFEKSGDNTILKVKLPFAEKGETNLFKKAGELIIEVKNWRRIVYLPQTISEKEPTGAEFKNGYLYITLS</sequence>
<dbReference type="EC" id="7.3.2.7" evidence="8"/>
<keyword evidence="3" id="KW-0067">ATP-binding</keyword>
<dbReference type="Pfam" id="PF17886">
    <property type="entry name" value="ArsA_HSP20"/>
    <property type="match status" value="1"/>
</dbReference>
<proteinExistence type="inferred from homology"/>
<evidence type="ECO:0000256" key="11">
    <source>
        <dbReference type="ARBA" id="ARBA00078871"/>
    </source>
</evidence>
<dbReference type="InterPro" id="IPR008978">
    <property type="entry name" value="HSP20-like_chaperone"/>
</dbReference>
<dbReference type="Proteomes" id="UP000000438">
    <property type="component" value="Chromosome"/>
</dbReference>
<evidence type="ECO:0000256" key="1">
    <source>
        <dbReference type="ARBA" id="ARBA00011040"/>
    </source>
</evidence>
<keyword evidence="2" id="KW-0547">Nucleotide-binding</keyword>
<comment type="similarity">
    <text evidence="1">Belongs to the arsA ATPase family.</text>
</comment>
<dbReference type="PANTHER" id="PTHR10803">
    <property type="entry name" value="ARSENICAL PUMP-DRIVING ATPASE ARSENITE-TRANSLOCATING ATPASE"/>
    <property type="match status" value="1"/>
</dbReference>
<dbReference type="CDD" id="cd02035">
    <property type="entry name" value="ArsA"/>
    <property type="match status" value="1"/>
</dbReference>
<dbReference type="OrthoDB" id="46198at2157"/>
<keyword evidence="5" id="KW-1278">Translocase</keyword>
<name>Q6KZR9_PICTO</name>
<protein>
    <recommendedName>
        <fullName evidence="9">Putative arsenical pump-driving ATPase</fullName>
        <ecNumber evidence="8">7.3.2.7</ecNumber>
    </recommendedName>
    <alternativeName>
        <fullName evidence="10">Arsenical resistance ATPase</fullName>
    </alternativeName>
    <alternativeName>
        <fullName evidence="11">Arsenite-translocating ATPase</fullName>
    </alternativeName>
    <alternativeName>
        <fullName evidence="12">Arsenite-transporting ATPase</fullName>
    </alternativeName>
</protein>
<dbReference type="EMBL" id="AE017261">
    <property type="protein sequence ID" value="AAT43783.1"/>
    <property type="molecule type" value="Genomic_DNA"/>
</dbReference>
<evidence type="ECO:0000313" key="16">
    <source>
        <dbReference type="Proteomes" id="UP000000438"/>
    </source>
</evidence>
<evidence type="ECO:0000256" key="7">
    <source>
        <dbReference type="ARBA" id="ARBA00059736"/>
    </source>
</evidence>
<dbReference type="STRING" id="263820.PTO1198"/>
<dbReference type="GO" id="GO:0015446">
    <property type="term" value="F:ATPase-coupled arsenite transmembrane transporter activity"/>
    <property type="evidence" value="ECO:0007669"/>
    <property type="project" value="UniProtKB-EC"/>
</dbReference>
<dbReference type="AlphaFoldDB" id="Q6KZR9"/>
<keyword evidence="15" id="KW-0378">Hydrolase</keyword>
<accession>Q6KZR9</accession>
<evidence type="ECO:0000256" key="8">
    <source>
        <dbReference type="ARBA" id="ARBA00066752"/>
    </source>
</evidence>
<evidence type="ECO:0000256" key="6">
    <source>
        <dbReference type="ARBA" id="ARBA00052296"/>
    </source>
</evidence>
<dbReference type="TCDB" id="3.A.4.1.2">
    <property type="family name" value="the arsenite-antimonite (arsab) efflux family"/>
</dbReference>
<comment type="function">
    <text evidence="7">Anion-transporting ATPase. Catalyzes the extrusion of arsenite.</text>
</comment>
<feature type="domain" description="ArsA/GET3 Anion-transporting ATPase-like" evidence="13">
    <location>
        <begin position="3"/>
        <end position="303"/>
    </location>
</feature>
<evidence type="ECO:0000256" key="4">
    <source>
        <dbReference type="ARBA" id="ARBA00022849"/>
    </source>
</evidence>
<dbReference type="Gene3D" id="2.60.40.790">
    <property type="match status" value="1"/>
</dbReference>
<dbReference type="Pfam" id="PF02374">
    <property type="entry name" value="ArsA_ATPase"/>
    <property type="match status" value="1"/>
</dbReference>
<keyword evidence="4" id="KW-0059">Arsenical resistance</keyword>
<dbReference type="InterPro" id="IPR027417">
    <property type="entry name" value="P-loop_NTPase"/>
</dbReference>
<dbReference type="PaxDb" id="263820-PTO1198"/>
<dbReference type="eggNOG" id="arCOG02849">
    <property type="taxonomic scope" value="Archaea"/>
</dbReference>
<dbReference type="GO" id="GO:0005524">
    <property type="term" value="F:ATP binding"/>
    <property type="evidence" value="ECO:0007669"/>
    <property type="project" value="UniProtKB-KW"/>
</dbReference>